<evidence type="ECO:0000259" key="11">
    <source>
        <dbReference type="Pfam" id="PF01578"/>
    </source>
</evidence>
<feature type="transmembrane region" description="Helical" evidence="10">
    <location>
        <begin position="395"/>
        <end position="413"/>
    </location>
</feature>
<proteinExistence type="inferred from homology"/>
<feature type="transmembrane region" description="Helical" evidence="10">
    <location>
        <begin position="273"/>
        <end position="292"/>
    </location>
</feature>
<accession>A0A6J6WQM1</accession>
<dbReference type="GO" id="GO:0015232">
    <property type="term" value="F:heme transmembrane transporter activity"/>
    <property type="evidence" value="ECO:0007669"/>
    <property type="project" value="InterPro"/>
</dbReference>
<dbReference type="PANTHER" id="PTHR43653">
    <property type="entry name" value="CYTOCHROME C ASSEMBLY PROTEIN-RELATED"/>
    <property type="match status" value="1"/>
</dbReference>
<sequence>MTASTLGRLFVDGALLAFLMGVIVQGVRIRRNKSGSPLTIAIVGLASTFAAVVVMQVALLTHNFDLAYVAENNATFTPTIYSMTGMWSALEGSILLWALLLAALLVVVISRYRHDAADRVVQWATLVFFAVAAFFVGLMAGPADPFVPNPIHSSQGAGPNALLQNNPLVAAHPPLLYAGFVGFTVPFVFAVAMLITGRVDERWPIRLRQWTVLAWGILSVGIVLGAWWSYQVLGWGGFWGWDPVENAALLPWLTATAYVHSIIVQDRRGLFRVWNLSLAIATFALTILGTFFTRSGVLQSVHAFSSSTLGPILIGFFAVTIGGGAALISWRGDRLRSPVGVDAALSREGLFVANNILFVGFAIVVLVGTAFPLLYEAINGGQVTVGAPYFAKVSVPVGVLVLSLMALAPLAGWRKTDRHVLWSRLRTSAWFALAVVVVIWLAGIHRPALLLAYFLAAAAAGTALRTLSGSVRSARQRGDNWLRGLLGPTAGGMVVHLGVVMLALGIVSSTTLATKTEVALAEGQSTVVAGERITYLGLRDVHDELRDATELSVRVNGQSPLHPAITTFHGRDGQTVGTPAISSNFWRDVYLTFDAVGGTGTSSGAQVADDLPAGSVVIGVTVEPLLVWLWIGGLTIGFGSMLSFVRRREDHK</sequence>
<dbReference type="PANTHER" id="PTHR43653:SF1">
    <property type="entry name" value="CYTOCHROME C-TYPE BIOGENESIS PROTEIN CCMF"/>
    <property type="match status" value="1"/>
</dbReference>
<feature type="transmembrane region" description="Helical" evidence="10">
    <location>
        <begin position="625"/>
        <end position="645"/>
    </location>
</feature>
<name>A0A6J6WQM1_9ZZZZ</name>
<evidence type="ECO:0000256" key="10">
    <source>
        <dbReference type="SAM" id="Phobius"/>
    </source>
</evidence>
<feature type="transmembrane region" description="Helical" evidence="10">
    <location>
        <begin position="38"/>
        <end position="60"/>
    </location>
</feature>
<organism evidence="13">
    <name type="scientific">freshwater metagenome</name>
    <dbReference type="NCBI Taxonomy" id="449393"/>
    <lineage>
        <taxon>unclassified sequences</taxon>
        <taxon>metagenomes</taxon>
        <taxon>ecological metagenomes</taxon>
    </lineage>
</organism>
<feature type="transmembrane region" description="Helical" evidence="10">
    <location>
        <begin position="485"/>
        <end position="507"/>
    </location>
</feature>
<keyword evidence="7 10" id="KW-1133">Transmembrane helix</keyword>
<evidence type="ECO:0000256" key="8">
    <source>
        <dbReference type="ARBA" id="ARBA00023136"/>
    </source>
</evidence>
<dbReference type="GO" id="GO:0005886">
    <property type="term" value="C:plasma membrane"/>
    <property type="evidence" value="ECO:0007669"/>
    <property type="project" value="UniProtKB-SubCell"/>
</dbReference>
<dbReference type="Pfam" id="PF01578">
    <property type="entry name" value="Cytochrom_C_asm"/>
    <property type="match status" value="1"/>
</dbReference>
<evidence type="ECO:0000256" key="4">
    <source>
        <dbReference type="ARBA" id="ARBA00022519"/>
    </source>
</evidence>
<evidence type="ECO:0000256" key="2">
    <source>
        <dbReference type="ARBA" id="ARBA00009186"/>
    </source>
</evidence>
<dbReference type="AlphaFoldDB" id="A0A6J6WQM1"/>
<feature type="domain" description="Cytochrome c assembly protein" evidence="11">
    <location>
        <begin position="87"/>
        <end position="295"/>
    </location>
</feature>
<feature type="transmembrane region" description="Helical" evidence="10">
    <location>
        <begin position="175"/>
        <end position="195"/>
    </location>
</feature>
<feature type="transmembrane region" description="Helical" evidence="10">
    <location>
        <begin position="425"/>
        <end position="442"/>
    </location>
</feature>
<evidence type="ECO:0000256" key="3">
    <source>
        <dbReference type="ARBA" id="ARBA00022475"/>
    </source>
</evidence>
<dbReference type="PRINTS" id="PR01411">
    <property type="entry name" value="CCMFBIOGNSIS"/>
</dbReference>
<feature type="transmembrane region" description="Helical" evidence="10">
    <location>
        <begin position="80"/>
        <end position="108"/>
    </location>
</feature>
<dbReference type="InterPro" id="IPR032523">
    <property type="entry name" value="CcmF_C"/>
</dbReference>
<comment type="similarity">
    <text evidence="2">Belongs to the CcmF/CycK/Ccl1/NrfE/CcsA family.</text>
</comment>
<dbReference type="InterPro" id="IPR003568">
    <property type="entry name" value="Cyt_c_biogenesis_CcmF"/>
</dbReference>
<feature type="transmembrane region" description="Helical" evidence="10">
    <location>
        <begin position="207"/>
        <end position="228"/>
    </location>
</feature>
<evidence type="ECO:0000256" key="7">
    <source>
        <dbReference type="ARBA" id="ARBA00022989"/>
    </source>
</evidence>
<comment type="function">
    <text evidence="9">Required for the biogenesis of c-type cytochromes. Possible subunit of a heme lyase.</text>
</comment>
<feature type="transmembrane region" description="Helical" evidence="10">
    <location>
        <begin position="448"/>
        <end position="464"/>
    </location>
</feature>
<gene>
    <name evidence="13" type="ORF">UFOPK2958_00891</name>
</gene>
<feature type="transmembrane region" description="Helical" evidence="10">
    <location>
        <begin position="248"/>
        <end position="264"/>
    </location>
</feature>
<keyword evidence="4" id="KW-0997">Cell inner membrane</keyword>
<evidence type="ECO:0000259" key="12">
    <source>
        <dbReference type="Pfam" id="PF16327"/>
    </source>
</evidence>
<dbReference type="InterPro" id="IPR003567">
    <property type="entry name" value="Cyt_c_biogenesis"/>
</dbReference>
<evidence type="ECO:0000313" key="13">
    <source>
        <dbReference type="EMBL" id="CAB4787030.1"/>
    </source>
</evidence>
<dbReference type="PRINTS" id="PR01410">
    <property type="entry name" value="CCBIOGENESIS"/>
</dbReference>
<dbReference type="GO" id="GO:0017004">
    <property type="term" value="P:cytochrome complex assembly"/>
    <property type="evidence" value="ECO:0007669"/>
    <property type="project" value="UniProtKB-KW"/>
</dbReference>
<keyword evidence="8 10" id="KW-0472">Membrane</keyword>
<dbReference type="InterPro" id="IPR002541">
    <property type="entry name" value="Cyt_c_assembly"/>
</dbReference>
<dbReference type="EMBL" id="CAFAAB010000097">
    <property type="protein sequence ID" value="CAB4787030.1"/>
    <property type="molecule type" value="Genomic_DNA"/>
</dbReference>
<evidence type="ECO:0000256" key="5">
    <source>
        <dbReference type="ARBA" id="ARBA00022692"/>
    </source>
</evidence>
<dbReference type="Pfam" id="PF16327">
    <property type="entry name" value="CcmF_C"/>
    <property type="match status" value="1"/>
</dbReference>
<feature type="transmembrane region" description="Helical" evidence="10">
    <location>
        <begin position="120"/>
        <end position="140"/>
    </location>
</feature>
<keyword evidence="6" id="KW-0201">Cytochrome c-type biogenesis</keyword>
<evidence type="ECO:0000256" key="6">
    <source>
        <dbReference type="ARBA" id="ARBA00022748"/>
    </source>
</evidence>
<comment type="subcellular location">
    <subcellularLocation>
        <location evidence="1">Cell inner membrane</location>
        <topology evidence="1">Multi-pass membrane protein</topology>
    </subcellularLocation>
</comment>
<feature type="transmembrane region" description="Helical" evidence="10">
    <location>
        <begin position="6"/>
        <end position="26"/>
    </location>
</feature>
<evidence type="ECO:0000256" key="1">
    <source>
        <dbReference type="ARBA" id="ARBA00004429"/>
    </source>
</evidence>
<protein>
    <submittedName>
        <fullName evidence="13">Unannotated protein</fullName>
    </submittedName>
</protein>
<dbReference type="GO" id="GO:0020037">
    <property type="term" value="F:heme binding"/>
    <property type="evidence" value="ECO:0007669"/>
    <property type="project" value="InterPro"/>
</dbReference>
<feature type="domain" description="Cytochrome c-type biogenesis protein CcmF C-terminal" evidence="12">
    <location>
        <begin position="315"/>
        <end position="645"/>
    </location>
</feature>
<reference evidence="13" key="1">
    <citation type="submission" date="2020-05" db="EMBL/GenBank/DDBJ databases">
        <authorList>
            <person name="Chiriac C."/>
            <person name="Salcher M."/>
            <person name="Ghai R."/>
            <person name="Kavagutti S V."/>
        </authorList>
    </citation>
    <scope>NUCLEOTIDE SEQUENCE</scope>
</reference>
<evidence type="ECO:0000256" key="9">
    <source>
        <dbReference type="ARBA" id="ARBA00037230"/>
    </source>
</evidence>
<feature type="transmembrane region" description="Helical" evidence="10">
    <location>
        <begin position="351"/>
        <end position="375"/>
    </location>
</feature>
<keyword evidence="5 10" id="KW-0812">Transmembrane</keyword>
<keyword evidence="3" id="KW-1003">Cell membrane</keyword>
<feature type="transmembrane region" description="Helical" evidence="10">
    <location>
        <begin position="312"/>
        <end position="330"/>
    </location>
</feature>